<dbReference type="GO" id="GO:0016787">
    <property type="term" value="F:hydrolase activity"/>
    <property type="evidence" value="ECO:0007669"/>
    <property type="project" value="UniProtKB-KW"/>
</dbReference>
<evidence type="ECO:0000259" key="3">
    <source>
        <dbReference type="Pfam" id="PF02230"/>
    </source>
</evidence>
<dbReference type="NCBIfam" id="NF008525">
    <property type="entry name" value="PRK11460.1"/>
    <property type="match status" value="1"/>
</dbReference>
<evidence type="ECO:0000256" key="1">
    <source>
        <dbReference type="ARBA" id="ARBA00006499"/>
    </source>
</evidence>
<name>A0A1T1ASJ5_RHOFE</name>
<comment type="similarity">
    <text evidence="1">Belongs to the AB hydrolase superfamily. AB hydrolase 2 family.</text>
</comment>
<dbReference type="Pfam" id="PF02230">
    <property type="entry name" value="Abhydrolase_2"/>
    <property type="match status" value="1"/>
</dbReference>
<dbReference type="PANTHER" id="PTHR10655">
    <property type="entry name" value="LYSOPHOSPHOLIPASE-RELATED"/>
    <property type="match status" value="1"/>
</dbReference>
<gene>
    <name evidence="4" type="ORF">RF819_09680</name>
</gene>
<keyword evidence="2" id="KW-0378">Hydrolase</keyword>
<dbReference type="Gene3D" id="3.40.50.1820">
    <property type="entry name" value="alpha/beta hydrolase"/>
    <property type="match status" value="1"/>
</dbReference>
<dbReference type="InterPro" id="IPR003140">
    <property type="entry name" value="PLipase/COase/thioEstase"/>
</dbReference>
<dbReference type="InterPro" id="IPR050565">
    <property type="entry name" value="LYPA1-2/EST-like"/>
</dbReference>
<dbReference type="OrthoDB" id="9801763at2"/>
<dbReference type="SUPFAM" id="SSF53474">
    <property type="entry name" value="alpha/beta-Hydrolases"/>
    <property type="match status" value="1"/>
</dbReference>
<dbReference type="AlphaFoldDB" id="A0A1T1ASJ5"/>
<dbReference type="STRING" id="28066.RF819_09680"/>
<dbReference type="EMBL" id="MTJN01000002">
    <property type="protein sequence ID" value="OOV06958.1"/>
    <property type="molecule type" value="Genomic_DNA"/>
</dbReference>
<sequence length="231" mass="24591">MSDAIILQQPAQTAQQLLILHHGVGASAQHMLPLGQRLALQFPKAFIVSVQAPSPSDTQPGGAQWFSEQGLTDDNHAERVAAVVPAFIQNLRFWQQSSGVEPSATAVLGFGQGATLALEAAQVHTGLAGRIVALSGRYAQLPNHAPDKTTLHFFHGKSDPVVHYGHCVTAAQRLVALGGDLTADVIPYLGHEITTEVMDLVVERFVGHIPKHHWDAVLQAAAQQAAATPKP</sequence>
<dbReference type="RefSeq" id="WP_158081252.1">
    <property type="nucleotide sequence ID" value="NZ_MTJN01000002.1"/>
</dbReference>
<evidence type="ECO:0000313" key="5">
    <source>
        <dbReference type="Proteomes" id="UP000190750"/>
    </source>
</evidence>
<evidence type="ECO:0000256" key="2">
    <source>
        <dbReference type="ARBA" id="ARBA00022801"/>
    </source>
</evidence>
<dbReference type="Proteomes" id="UP000190750">
    <property type="component" value="Unassembled WGS sequence"/>
</dbReference>
<reference evidence="4 5" key="1">
    <citation type="submission" date="2017-01" db="EMBL/GenBank/DDBJ databases">
        <title>Genome sequencing of Rhodoferax fermentans JCM 7819.</title>
        <authorList>
            <person name="Kim Y.J."/>
            <person name="Farh M.E.-A."/>
            <person name="Yang D.-C."/>
        </authorList>
    </citation>
    <scope>NUCLEOTIDE SEQUENCE [LARGE SCALE GENOMIC DNA]</scope>
    <source>
        <strain evidence="4 5">JCM 7819</strain>
    </source>
</reference>
<evidence type="ECO:0000313" key="4">
    <source>
        <dbReference type="EMBL" id="OOV06958.1"/>
    </source>
</evidence>
<accession>A0A1T1ASJ5</accession>
<feature type="domain" description="Phospholipase/carboxylesterase/thioesterase" evidence="3">
    <location>
        <begin position="7"/>
        <end position="201"/>
    </location>
</feature>
<comment type="caution">
    <text evidence="4">The sequence shown here is derived from an EMBL/GenBank/DDBJ whole genome shotgun (WGS) entry which is preliminary data.</text>
</comment>
<proteinExistence type="inferred from homology"/>
<protein>
    <submittedName>
        <fullName evidence="4">Esterase</fullName>
    </submittedName>
</protein>
<keyword evidence="5" id="KW-1185">Reference proteome</keyword>
<dbReference type="InterPro" id="IPR029058">
    <property type="entry name" value="AB_hydrolase_fold"/>
</dbReference>
<organism evidence="4 5">
    <name type="scientific">Rhodoferax fermentans</name>
    <dbReference type="NCBI Taxonomy" id="28066"/>
    <lineage>
        <taxon>Bacteria</taxon>
        <taxon>Pseudomonadati</taxon>
        <taxon>Pseudomonadota</taxon>
        <taxon>Betaproteobacteria</taxon>
        <taxon>Burkholderiales</taxon>
        <taxon>Comamonadaceae</taxon>
        <taxon>Rhodoferax</taxon>
    </lineage>
</organism>
<dbReference type="PANTHER" id="PTHR10655:SF17">
    <property type="entry name" value="LYSOPHOSPHOLIPASE-LIKE PROTEIN 1"/>
    <property type="match status" value="1"/>
</dbReference>